<organism evidence="3 4">
    <name type="scientific">Saccharothrix ecbatanensis</name>
    <dbReference type="NCBI Taxonomy" id="1105145"/>
    <lineage>
        <taxon>Bacteria</taxon>
        <taxon>Bacillati</taxon>
        <taxon>Actinomycetota</taxon>
        <taxon>Actinomycetes</taxon>
        <taxon>Pseudonocardiales</taxon>
        <taxon>Pseudonocardiaceae</taxon>
        <taxon>Saccharothrix</taxon>
    </lineage>
</organism>
<reference evidence="3 4" key="1">
    <citation type="submission" date="2020-08" db="EMBL/GenBank/DDBJ databases">
        <title>Sequencing the genomes of 1000 actinobacteria strains.</title>
        <authorList>
            <person name="Klenk H.-P."/>
        </authorList>
    </citation>
    <scope>NUCLEOTIDE SEQUENCE [LARGE SCALE GENOMIC DNA]</scope>
    <source>
        <strain evidence="3 4">DSM 45486</strain>
    </source>
</reference>
<dbReference type="SUPFAM" id="SSF54001">
    <property type="entry name" value="Cysteine proteinases"/>
    <property type="match status" value="1"/>
</dbReference>
<dbReference type="InterPro" id="IPR006311">
    <property type="entry name" value="TAT_signal"/>
</dbReference>
<evidence type="ECO:0000313" key="3">
    <source>
        <dbReference type="EMBL" id="MBB5808176.1"/>
    </source>
</evidence>
<gene>
    <name evidence="3" type="ORF">F4560_007944</name>
</gene>
<evidence type="ECO:0000313" key="4">
    <source>
        <dbReference type="Proteomes" id="UP000552097"/>
    </source>
</evidence>
<evidence type="ECO:0000256" key="1">
    <source>
        <dbReference type="SAM" id="SignalP"/>
    </source>
</evidence>
<name>A0A7W9HU29_9PSEU</name>
<feature type="domain" description="Peptidase C51" evidence="2">
    <location>
        <begin position="70"/>
        <end position="153"/>
    </location>
</feature>
<dbReference type="Proteomes" id="UP000552097">
    <property type="component" value="Unassembled WGS sequence"/>
</dbReference>
<dbReference type="EMBL" id="JACHMO010000001">
    <property type="protein sequence ID" value="MBB5808176.1"/>
    <property type="molecule type" value="Genomic_DNA"/>
</dbReference>
<feature type="signal peptide" evidence="1">
    <location>
        <begin position="1"/>
        <end position="34"/>
    </location>
</feature>
<dbReference type="InterPro" id="IPR007921">
    <property type="entry name" value="CHAP_dom"/>
</dbReference>
<dbReference type="InterPro" id="IPR038765">
    <property type="entry name" value="Papain-like_cys_pep_sf"/>
</dbReference>
<protein>
    <recommendedName>
        <fullName evidence="2">Peptidase C51 domain-containing protein</fullName>
    </recommendedName>
</protein>
<comment type="caution">
    <text evidence="3">The sequence shown here is derived from an EMBL/GenBank/DDBJ whole genome shotgun (WGS) entry which is preliminary data.</text>
</comment>
<keyword evidence="4" id="KW-1185">Reference proteome</keyword>
<accession>A0A7W9HU29</accession>
<keyword evidence="1" id="KW-0732">Signal</keyword>
<evidence type="ECO:0000259" key="2">
    <source>
        <dbReference type="Pfam" id="PF05257"/>
    </source>
</evidence>
<dbReference type="PROSITE" id="PS51318">
    <property type="entry name" value="TAT"/>
    <property type="match status" value="1"/>
</dbReference>
<proteinExistence type="predicted"/>
<dbReference type="AlphaFoldDB" id="A0A7W9HU29"/>
<dbReference type="RefSeq" id="WP_184928114.1">
    <property type="nucleotide sequence ID" value="NZ_JACHMO010000001.1"/>
</dbReference>
<feature type="chain" id="PRO_5031317053" description="Peptidase C51 domain-containing protein" evidence="1">
    <location>
        <begin position="35"/>
        <end position="467"/>
    </location>
</feature>
<dbReference type="Pfam" id="PF05257">
    <property type="entry name" value="CHAP"/>
    <property type="match status" value="1"/>
</dbReference>
<sequence length="467" mass="48248">MSIKTTARRTVTTALAAAVLAPVLALFSAGSAVADARTDIRDLARANIDKQTCSTNSTGGVGYMDSCRMAHAWCADFARWVWGTAGLNTDRLTPAAGSFYLYGANKGTLHTDTGYVPQIGDAVVLNYQGNGYADHVSIVDSVAATSMTTINGNSGGSGPTTSAVRYATGGNRVGQYIAGQRISAFVSPSGVGTTPVLTKRLGILGGGGAVLGKQGELGTGWIPVHNGGIAQAKFDGDMVGIVDAGGTLHVKQGDMYQGWVPQIGNVKDFALESRTGRIGVLRNDGTVTVKEGGLQGSWVEQTNGAAELTLSGDWIGVVSTTGAVSVKQGNLYEGWTTQLGNAKHLELDAQAGRIGVLRNDGTVVVKEGGLYGANWLEQTNGVTDFELSGDWIGVVFANGLASVKAGSLQSGWTNQLSGVKDIEIDAAAGRLGFLRTDGTLAAKDGGLYGATWHEVGNGVTTFDVTSY</sequence>